<feature type="region of interest" description="Disordered" evidence="2">
    <location>
        <begin position="446"/>
        <end position="526"/>
    </location>
</feature>
<feature type="repeat" description="WD" evidence="1">
    <location>
        <begin position="283"/>
        <end position="324"/>
    </location>
</feature>
<keyword evidence="1" id="KW-0853">WD repeat</keyword>
<evidence type="ECO:0000256" key="2">
    <source>
        <dbReference type="SAM" id="MobiDB-lite"/>
    </source>
</evidence>
<comment type="caution">
    <text evidence="5">The sequence shown here is derived from an EMBL/GenBank/DDBJ whole genome shotgun (WGS) entry which is preliminary data.</text>
</comment>
<dbReference type="PANTHER" id="PTHR19879:SF9">
    <property type="entry name" value="TRANSCRIPTION INITIATION FACTOR TFIID SUBUNIT 5"/>
    <property type="match status" value="1"/>
</dbReference>
<feature type="region of interest" description="Disordered" evidence="2">
    <location>
        <begin position="1"/>
        <end position="137"/>
    </location>
</feature>
<dbReference type="PANTHER" id="PTHR19879">
    <property type="entry name" value="TRANSCRIPTION INITIATION FACTOR TFIID"/>
    <property type="match status" value="1"/>
</dbReference>
<feature type="compositionally biased region" description="Acidic residues" evidence="2">
    <location>
        <begin position="1"/>
        <end position="70"/>
    </location>
</feature>
<evidence type="ECO:0000313" key="5">
    <source>
        <dbReference type="EMBL" id="KAK3167324.1"/>
    </source>
</evidence>
<dbReference type="EMBL" id="JASNWA010000011">
    <property type="protein sequence ID" value="KAK3167324.1"/>
    <property type="molecule type" value="Genomic_DNA"/>
</dbReference>
<sequence length="1383" mass="149825">MDPFGADDDDRESEGSSDNDQDGPMEERDDEDMDGNEAPDADADGEGDNEEENEDEDDSQEQDQDQDDSQDSIGDGPNRGQKPMEASQASVLSNTSGSMQGPNGSRGPTSAPTSHPNPSMLLTSPSPTQESTASNGYGVELPKIRPEAVTASVYDIVPTIAAPHSTSINSVTATPDLRWVFTGGHDGYIRKFNFLETANGKSALTVAQRHPFVDSVTKAGVLVSYWENNEESNGKPSDDGSSISSVYSLAVQREGLWLLSGLESGGINLQSVRHDEGKRIACLRGHTSAVSVLNLAQDEMSVLSGSWDKVVLDWDLNTGKTIRKFGGSGGQISALESRPLSSLPVPEASGDLAEPSNTFSTDSNEKPRANGVLENGVDGGNKHDMPSSEPAINGDGGSPNDSLFGGNDGDSLFGDNDNEAAGAPSGGTFLDDDDDEFSRAIANGMREQAEEQEQERANQDAGGDTQMPDADRASTATLVNGESGAETPSKAEPAEDRTASQEPPSSSSAGTLPSGLPHAEELPQNSEVGEIKSTVTEEAPPTSDSTFLAADINGSLRIWDKRQPKPIAKMLPGKNVPPWCTSAVWSPDGNFIYAGRRNGTVDEYSLHKGLRGAERSFKLPNNSGAVSSLRAMPNGRHLICLAGYTTPNMPQLRGVTVHVTDNRGNRLPEWGIQHLRQSDRISAYIQSTTDAAFQVSVQPRIPFIDPDHPLSDTEVRHISRNTRASSEDTSQGPGHNDGILPFSSPLQWSIDCKKAKVPPFSFIAVLYLDGRTRPERKVIVYTDPNDGDFNYPNGKVTFKHRWIQTKDGTIAEHGWVFKDKAIETVFDKLVLSGTAAKEQGKDDEDALVEALQSSGVNPGHDQDHRAKVGQIVVEISRVTLGPKYSEEYYRPKLQEGRDDDVNMDDVHGEITHATAFVRKGTLQSKRMRVVEYSPYEQDEGVYARFQFFYRSQEQLQHFGFPGFPAVSKTPAKTRRLLNASMANLTPLSISQGAASKLKKSSRDMENESYEDKVKKRSFKQDENPNHNFGLEYRDAREGTPAPKDGPDIQQNSGKHHGSPFGFGEQNALTMGGKPRSRKGCGLAIDDNSGEHPATPLPFIEEVLAIIEKSGKYLDAPLPFMEEVLKTQKQPIRYPAVGEKSSDANLSGPSLQGGEDDLGFRLGTFAATGIDNPFHGKINNRLRLINTGEVSESSPTEEATVNTPNSTTVEPPSSPFSPTSLNKENLAKLSAGRAVRTLKSHSDSDDDAYDELATESDLETHIGDEDFPYTANPEEDDEGYHSLRSQLNNFGLRKRGHAEIEDAEEDEVEGSSSLAGSERSRNVSRSKEISPLDLTEESKQAQRGKKVRFSDPVLLQDTSETAHEMTQGATGGNGESVADMRDVD</sequence>
<dbReference type="InterPro" id="IPR057678">
    <property type="entry name" value="DUF7918"/>
</dbReference>
<dbReference type="SMART" id="SM00320">
    <property type="entry name" value="WD40"/>
    <property type="match status" value="3"/>
</dbReference>
<dbReference type="InterPro" id="IPR015943">
    <property type="entry name" value="WD40/YVTN_repeat-like_dom_sf"/>
</dbReference>
<evidence type="ECO:0000313" key="6">
    <source>
        <dbReference type="Proteomes" id="UP001276659"/>
    </source>
</evidence>
<dbReference type="InterPro" id="IPR036322">
    <property type="entry name" value="WD40_repeat_dom_sf"/>
</dbReference>
<evidence type="ECO:0000259" key="3">
    <source>
        <dbReference type="Pfam" id="PF23798"/>
    </source>
</evidence>
<evidence type="ECO:0000256" key="1">
    <source>
        <dbReference type="PROSITE-ProRule" id="PRU00221"/>
    </source>
</evidence>
<feature type="region of interest" description="Disordered" evidence="2">
    <location>
        <begin position="992"/>
        <end position="1094"/>
    </location>
</feature>
<dbReference type="Gene3D" id="2.130.10.10">
    <property type="entry name" value="YVTN repeat-like/Quinoprotein amine dehydrogenase"/>
    <property type="match status" value="2"/>
</dbReference>
<accession>A0AAD9YWG4</accession>
<dbReference type="Pfam" id="PF23798">
    <property type="entry name" value="Beta-prop_SPT8"/>
    <property type="match status" value="2"/>
</dbReference>
<dbReference type="PROSITE" id="PS50294">
    <property type="entry name" value="WD_REPEATS_REGION"/>
    <property type="match status" value="1"/>
</dbReference>
<feature type="compositionally biased region" description="Polar residues" evidence="2">
    <location>
        <begin position="87"/>
        <end position="135"/>
    </location>
</feature>
<feature type="compositionally biased region" description="Basic and acidic residues" evidence="2">
    <location>
        <begin position="1317"/>
        <end position="1339"/>
    </location>
</feature>
<dbReference type="InterPro" id="IPR001680">
    <property type="entry name" value="WD40_rpt"/>
</dbReference>
<feature type="domain" description="Transcription factor spt8 beta-propeller" evidence="3">
    <location>
        <begin position="154"/>
        <end position="346"/>
    </location>
</feature>
<organism evidence="5 6">
    <name type="scientific">Lepraria neglecta</name>
    <dbReference type="NCBI Taxonomy" id="209136"/>
    <lineage>
        <taxon>Eukaryota</taxon>
        <taxon>Fungi</taxon>
        <taxon>Dikarya</taxon>
        <taxon>Ascomycota</taxon>
        <taxon>Pezizomycotina</taxon>
        <taxon>Lecanoromycetes</taxon>
        <taxon>OSLEUM clade</taxon>
        <taxon>Lecanoromycetidae</taxon>
        <taxon>Lecanorales</taxon>
        <taxon>Lecanorineae</taxon>
        <taxon>Stereocaulaceae</taxon>
        <taxon>Lepraria</taxon>
    </lineage>
</organism>
<reference evidence="5" key="1">
    <citation type="submission" date="2022-11" db="EMBL/GenBank/DDBJ databases">
        <title>Chromosomal genome sequence assembly and mating type (MAT) locus characterization of the leprose asexual lichenized fungus Lepraria neglecta (Nyl.) Erichsen.</title>
        <authorList>
            <person name="Allen J.L."/>
            <person name="Pfeffer B."/>
        </authorList>
    </citation>
    <scope>NUCLEOTIDE SEQUENCE</scope>
    <source>
        <strain evidence="5">Allen 5258</strain>
    </source>
</reference>
<feature type="compositionally biased region" description="Polar residues" evidence="2">
    <location>
        <begin position="500"/>
        <end position="511"/>
    </location>
</feature>
<dbReference type="PROSITE" id="PS50082">
    <property type="entry name" value="WD_REPEATS_2"/>
    <property type="match status" value="1"/>
</dbReference>
<evidence type="ECO:0008006" key="7">
    <source>
        <dbReference type="Google" id="ProtNLM"/>
    </source>
</evidence>
<protein>
    <recommendedName>
        <fullName evidence="7">Transcription factor</fullName>
    </recommendedName>
</protein>
<proteinExistence type="predicted"/>
<dbReference type="Proteomes" id="UP001276659">
    <property type="component" value="Unassembled WGS sequence"/>
</dbReference>
<name>A0AAD9YWG4_9LECA</name>
<evidence type="ECO:0000259" key="4">
    <source>
        <dbReference type="Pfam" id="PF25534"/>
    </source>
</evidence>
<feature type="domain" description="Transcription factor spt8 beta-propeller" evidence="3">
    <location>
        <begin position="544"/>
        <end position="641"/>
    </location>
</feature>
<keyword evidence="6" id="KW-1185">Reference proteome</keyword>
<feature type="compositionally biased region" description="Basic and acidic residues" evidence="2">
    <location>
        <begin position="1000"/>
        <end position="1024"/>
    </location>
</feature>
<gene>
    <name evidence="5" type="ORF">OEA41_010451</name>
</gene>
<feature type="region of interest" description="Disordered" evidence="2">
    <location>
        <begin position="1300"/>
        <end position="1383"/>
    </location>
</feature>
<feature type="domain" description="DUF7918" evidence="4">
    <location>
        <begin position="861"/>
        <end position="958"/>
    </location>
</feature>
<dbReference type="SUPFAM" id="SSF50978">
    <property type="entry name" value="WD40 repeat-like"/>
    <property type="match status" value="1"/>
</dbReference>
<dbReference type="Pfam" id="PF25534">
    <property type="entry name" value="DUF7918"/>
    <property type="match status" value="1"/>
</dbReference>
<feature type="region of interest" description="Disordered" evidence="2">
    <location>
        <begin position="1254"/>
        <end position="1279"/>
    </location>
</feature>
<feature type="region of interest" description="Disordered" evidence="2">
    <location>
        <begin position="337"/>
        <end position="434"/>
    </location>
</feature>
<feature type="region of interest" description="Disordered" evidence="2">
    <location>
        <begin position="1188"/>
        <end position="1220"/>
    </location>
</feature>
<dbReference type="InterPro" id="IPR057544">
    <property type="entry name" value="Beta-prop_SPT8"/>
</dbReference>